<dbReference type="InterPro" id="IPR001466">
    <property type="entry name" value="Beta-lactam-related"/>
</dbReference>
<dbReference type="EMBL" id="AKGD01000001">
    <property type="protein sequence ID" value="EIT71064.1"/>
    <property type="molecule type" value="Genomic_DNA"/>
</dbReference>
<dbReference type="Proteomes" id="UP000003704">
    <property type="component" value="Unassembled WGS sequence"/>
</dbReference>
<dbReference type="Gene3D" id="3.40.710.10">
    <property type="entry name" value="DD-peptidase/beta-lactamase superfamily"/>
    <property type="match status" value="1"/>
</dbReference>
<proteinExistence type="predicted"/>
<dbReference type="SUPFAM" id="SSF56601">
    <property type="entry name" value="beta-lactamase/transpeptidase-like"/>
    <property type="match status" value="1"/>
</dbReference>
<reference evidence="2 3" key="1">
    <citation type="journal article" date="2012" name="J. Bacteriol.">
        <title>Genome Sequence of n-Alkane-Degrading Hydrocarboniphaga effusa Strain AP103T (ATCC BAA-332T).</title>
        <authorList>
            <person name="Chang H.K."/>
            <person name="Zylstra G.J."/>
            <person name="Chae J.C."/>
        </authorList>
    </citation>
    <scope>NUCLEOTIDE SEQUENCE [LARGE SCALE GENOMIC DNA]</scope>
    <source>
        <strain evidence="2 3">AP103</strain>
    </source>
</reference>
<protein>
    <submittedName>
        <fullName evidence="2">Beta-lactamase</fullName>
    </submittedName>
</protein>
<dbReference type="PANTHER" id="PTHR43283:SF3">
    <property type="entry name" value="BETA-LACTAMASE FAMILY PROTEIN (AFU_ORTHOLOGUE AFUA_5G07500)"/>
    <property type="match status" value="1"/>
</dbReference>
<evidence type="ECO:0000259" key="1">
    <source>
        <dbReference type="Pfam" id="PF00144"/>
    </source>
</evidence>
<dbReference type="InterPro" id="IPR012338">
    <property type="entry name" value="Beta-lactam/transpept-like"/>
</dbReference>
<dbReference type="AlphaFoldDB" id="I7ZGQ2"/>
<organism evidence="2 3">
    <name type="scientific">Hydrocarboniphaga effusa AP103</name>
    <dbReference type="NCBI Taxonomy" id="1172194"/>
    <lineage>
        <taxon>Bacteria</taxon>
        <taxon>Pseudomonadati</taxon>
        <taxon>Pseudomonadota</taxon>
        <taxon>Gammaproteobacteria</taxon>
        <taxon>Nevskiales</taxon>
        <taxon>Nevskiaceae</taxon>
        <taxon>Hydrocarboniphaga</taxon>
    </lineage>
</organism>
<dbReference type="PATRIC" id="fig|1172194.4.peg.1153"/>
<dbReference type="PANTHER" id="PTHR43283">
    <property type="entry name" value="BETA-LACTAMASE-RELATED"/>
    <property type="match status" value="1"/>
</dbReference>
<gene>
    <name evidence="2" type="ORF">WQQ_12010</name>
</gene>
<keyword evidence="3" id="KW-1185">Reference proteome</keyword>
<evidence type="ECO:0000313" key="2">
    <source>
        <dbReference type="EMBL" id="EIT71064.1"/>
    </source>
</evidence>
<dbReference type="STRING" id="1172194.WQQ_12010"/>
<feature type="domain" description="Beta-lactamase-related" evidence="1">
    <location>
        <begin position="7"/>
        <end position="368"/>
    </location>
</feature>
<accession>I7ZGQ2</accession>
<dbReference type="RefSeq" id="WP_007184155.1">
    <property type="nucleotide sequence ID" value="NZ_AKGD01000001.1"/>
</dbReference>
<dbReference type="OrthoDB" id="119951at2"/>
<sequence>MSVKQAVDSMLSEAVDRKLIPGVVAIATDRDSAIYQGAFGVRSLGDGGEMSIDAVALLASMTKAITATAAMQLVERGLIGLDEPISQKLPALASVQVLDGFGRDGKAILRAPRRQLTLRHLLTHTSGFGYDFLSADIQRFEAERGLPTVLSGDPAALQIPLLFDPGARWEYGIGIDWVGRVIERLSGQTLSDYLSEHVLGPLGMRDTTFHLRPDMRSRLARIHARQADGSLVPTDIELAARPDFDMGGAGLYGTLVDYMKFVRMVLNGGAAERGRVLQAATILQMQRNQIGEIDVPGIFSADPSLTNDLPLPADNPHKWGLAWLINTKPLDTGRPAGSQMWAGITNCYYWIDPANGIGGALMTQILPFADPVALPLFMQFEAELYKSLR</sequence>
<dbReference type="InterPro" id="IPR050789">
    <property type="entry name" value="Diverse_Enzym_Activities"/>
</dbReference>
<comment type="caution">
    <text evidence="2">The sequence shown here is derived from an EMBL/GenBank/DDBJ whole genome shotgun (WGS) entry which is preliminary data.</text>
</comment>
<evidence type="ECO:0000313" key="3">
    <source>
        <dbReference type="Proteomes" id="UP000003704"/>
    </source>
</evidence>
<name>I7ZGQ2_9GAMM</name>
<dbReference type="Pfam" id="PF00144">
    <property type="entry name" value="Beta-lactamase"/>
    <property type="match status" value="1"/>
</dbReference>